<feature type="region of interest" description="Disordered" evidence="1">
    <location>
        <begin position="91"/>
        <end position="112"/>
    </location>
</feature>
<evidence type="ECO:0000313" key="2">
    <source>
        <dbReference type="EMBL" id="KAG6376930.1"/>
    </source>
</evidence>
<evidence type="ECO:0000256" key="1">
    <source>
        <dbReference type="SAM" id="MobiDB-lite"/>
    </source>
</evidence>
<dbReference type="OrthoDB" id="3269550at2759"/>
<dbReference type="Proteomes" id="UP000683000">
    <property type="component" value="Unassembled WGS sequence"/>
</dbReference>
<gene>
    <name evidence="2" type="ORF">JVT61DRAFT_962</name>
</gene>
<evidence type="ECO:0000313" key="3">
    <source>
        <dbReference type="Proteomes" id="UP000683000"/>
    </source>
</evidence>
<feature type="region of interest" description="Disordered" evidence="1">
    <location>
        <begin position="212"/>
        <end position="244"/>
    </location>
</feature>
<dbReference type="AlphaFoldDB" id="A0A8I2YR28"/>
<organism evidence="2 3">
    <name type="scientific">Boletus reticuloceps</name>
    <dbReference type="NCBI Taxonomy" id="495285"/>
    <lineage>
        <taxon>Eukaryota</taxon>
        <taxon>Fungi</taxon>
        <taxon>Dikarya</taxon>
        <taxon>Basidiomycota</taxon>
        <taxon>Agaricomycotina</taxon>
        <taxon>Agaricomycetes</taxon>
        <taxon>Agaricomycetidae</taxon>
        <taxon>Boletales</taxon>
        <taxon>Boletineae</taxon>
        <taxon>Boletaceae</taxon>
        <taxon>Boletoideae</taxon>
        <taxon>Boletus</taxon>
    </lineage>
</organism>
<feature type="region of interest" description="Disordered" evidence="1">
    <location>
        <begin position="135"/>
        <end position="156"/>
    </location>
</feature>
<accession>A0A8I2YR28</accession>
<comment type="caution">
    <text evidence="2">The sequence shown here is derived from an EMBL/GenBank/DDBJ whole genome shotgun (WGS) entry which is preliminary data.</text>
</comment>
<feature type="compositionally biased region" description="Basic residues" evidence="1">
    <location>
        <begin position="212"/>
        <end position="222"/>
    </location>
</feature>
<reference evidence="2" key="1">
    <citation type="submission" date="2021-03" db="EMBL/GenBank/DDBJ databases">
        <title>Evolutionary innovations through gain and loss of genes in the ectomycorrhizal Boletales.</title>
        <authorList>
            <person name="Wu G."/>
            <person name="Miyauchi S."/>
            <person name="Morin E."/>
            <person name="Yang Z.-L."/>
            <person name="Xu J."/>
            <person name="Martin F.M."/>
        </authorList>
    </citation>
    <scope>NUCLEOTIDE SEQUENCE</scope>
    <source>
        <strain evidence="2">BR01</strain>
    </source>
</reference>
<name>A0A8I2YR28_9AGAM</name>
<feature type="compositionally biased region" description="Polar residues" evidence="1">
    <location>
        <begin position="100"/>
        <end position="112"/>
    </location>
</feature>
<proteinExistence type="predicted"/>
<dbReference type="EMBL" id="JAGFBS010000010">
    <property type="protein sequence ID" value="KAG6376930.1"/>
    <property type="molecule type" value="Genomic_DNA"/>
</dbReference>
<sequence length="288" mass="31266">MSSDSTASPSCSRSLSRPALPLFLRLTTPQENVGSSNRLGGYKFNIKSLGRTFHHIVFPRESGMGNHLVAGAMVEDEDAVCITRTAKLTKRRTTGRHASRPSTTSIVSQLTASHISASHSPRTLITSFPPLNVSDVPPRSPTNKSPFSAILLSGGDEEREEDNPALALWHTEQVHRARLAKLTRHLGEEVPAELVLSPVFLSRGTSCSSIHLRRGGHHHKHRSPDPLSSMQKSCVAGSTEGSLRRSKSLMEQGDSHCTLMLSAIGFTPQMSSTEYIASGVRNTESTVR</sequence>
<keyword evidence="3" id="KW-1185">Reference proteome</keyword>
<protein>
    <submittedName>
        <fullName evidence="2">Uncharacterized protein</fullName>
    </submittedName>
</protein>